<dbReference type="EMBL" id="ML002264">
    <property type="protein sequence ID" value="RKP39531.1"/>
    <property type="molecule type" value="Genomic_DNA"/>
</dbReference>
<feature type="chain" id="PRO_5020834017" evidence="1">
    <location>
        <begin position="24"/>
        <end position="168"/>
    </location>
</feature>
<dbReference type="Proteomes" id="UP000268162">
    <property type="component" value="Unassembled WGS sequence"/>
</dbReference>
<accession>A0A4Q0A221</accession>
<keyword evidence="3" id="KW-1185">Reference proteome</keyword>
<dbReference type="AlphaFoldDB" id="A0A4Q0A221"/>
<gene>
    <name evidence="2" type="ORF">BJ085DRAFT_38263</name>
</gene>
<keyword evidence="1" id="KW-0732">Signal</keyword>
<feature type="signal peptide" evidence="1">
    <location>
        <begin position="1"/>
        <end position="23"/>
    </location>
</feature>
<sequence>MESLSRYLCWVILLASICYYVQAKHPCLSTLECVHLRPDCVDECVDVKARFHLKYQRCIARCNDKAEKNYSPPPKVKDGQANSNDKEPEMDVCSLQCIKKFIFLVETLDPHFEDDPYSSTHSMDQESYASDEQLGFGNSTIISQATATRTNHPALVMTIAGLLLTQLA</sequence>
<reference evidence="3" key="1">
    <citation type="journal article" date="2018" name="Nat. Microbiol.">
        <title>Leveraging single-cell genomics to expand the fungal tree of life.</title>
        <authorList>
            <person name="Ahrendt S.R."/>
            <person name="Quandt C.A."/>
            <person name="Ciobanu D."/>
            <person name="Clum A."/>
            <person name="Salamov A."/>
            <person name="Andreopoulos B."/>
            <person name="Cheng J.F."/>
            <person name="Woyke T."/>
            <person name="Pelin A."/>
            <person name="Henrissat B."/>
            <person name="Reynolds N.K."/>
            <person name="Benny G.L."/>
            <person name="Smith M.E."/>
            <person name="James T.Y."/>
            <person name="Grigoriev I.V."/>
        </authorList>
    </citation>
    <scope>NUCLEOTIDE SEQUENCE [LARGE SCALE GENOMIC DNA]</scope>
    <source>
        <strain evidence="3">RSA 468</strain>
    </source>
</reference>
<evidence type="ECO:0000313" key="3">
    <source>
        <dbReference type="Proteomes" id="UP000268162"/>
    </source>
</evidence>
<proteinExistence type="predicted"/>
<dbReference type="Pfam" id="PF05811">
    <property type="entry name" value="DUF842"/>
    <property type="match status" value="1"/>
</dbReference>
<organism evidence="2 3">
    <name type="scientific">Dimargaris cristalligena</name>
    <dbReference type="NCBI Taxonomy" id="215637"/>
    <lineage>
        <taxon>Eukaryota</taxon>
        <taxon>Fungi</taxon>
        <taxon>Fungi incertae sedis</taxon>
        <taxon>Zoopagomycota</taxon>
        <taxon>Kickxellomycotina</taxon>
        <taxon>Dimargaritomycetes</taxon>
        <taxon>Dimargaritales</taxon>
        <taxon>Dimargaritaceae</taxon>
        <taxon>Dimargaris</taxon>
    </lineage>
</organism>
<name>A0A4Q0A221_9FUNG</name>
<protein>
    <submittedName>
        <fullName evidence="2">Uncharacterized protein</fullName>
    </submittedName>
</protein>
<dbReference type="InterPro" id="IPR008560">
    <property type="entry name" value="DUF842_euk"/>
</dbReference>
<evidence type="ECO:0000256" key="1">
    <source>
        <dbReference type="SAM" id="SignalP"/>
    </source>
</evidence>
<evidence type="ECO:0000313" key="2">
    <source>
        <dbReference type="EMBL" id="RKP39531.1"/>
    </source>
</evidence>